<dbReference type="GO" id="GO:0043248">
    <property type="term" value="P:proteasome assembly"/>
    <property type="evidence" value="ECO:0007669"/>
    <property type="project" value="UniProtKB-UniRule"/>
</dbReference>
<dbReference type="Pfam" id="PF05160">
    <property type="entry name" value="DSS1_SEM1"/>
    <property type="match status" value="1"/>
</dbReference>
<keyword evidence="2" id="KW-0539">Nucleus</keyword>
<feature type="compositionally biased region" description="Basic and acidic residues" evidence="3">
    <location>
        <begin position="16"/>
        <end position="25"/>
    </location>
</feature>
<dbReference type="GO" id="GO:0000724">
    <property type="term" value="P:double-strand break repair via homologous recombination"/>
    <property type="evidence" value="ECO:0007669"/>
    <property type="project" value="TreeGrafter"/>
</dbReference>
<comment type="function">
    <text evidence="2">Component of the 26S proteasome, a multiprotein complex involved in the ATP-dependent degradation of ubiquitinated proteins.</text>
</comment>
<comment type="similarity">
    <text evidence="1 2">Belongs to the DSS1/SEM1 family.</text>
</comment>
<comment type="caution">
    <text evidence="4">The sequence shown here is derived from an EMBL/GenBank/DDBJ whole genome shotgun (WGS) entry which is preliminary data.</text>
</comment>
<dbReference type="SMART" id="SM01385">
    <property type="entry name" value="DSS1_SEM1"/>
    <property type="match status" value="1"/>
</dbReference>
<evidence type="ECO:0000313" key="4">
    <source>
        <dbReference type="EMBL" id="PAV59041.1"/>
    </source>
</evidence>
<dbReference type="PANTHER" id="PTHR16771">
    <property type="entry name" value="26 PROTEASOME COMPLEX SUBUNIT DSS1"/>
    <property type="match status" value="1"/>
</dbReference>
<dbReference type="InterPro" id="IPR007834">
    <property type="entry name" value="DSS1_SEM1"/>
</dbReference>
<dbReference type="PANTHER" id="PTHR16771:SF0">
    <property type="entry name" value="26S PROTEASOME COMPLEX SUBUNIT SEM1"/>
    <property type="match status" value="1"/>
</dbReference>
<evidence type="ECO:0000256" key="2">
    <source>
        <dbReference type="RuleBase" id="RU369057"/>
    </source>
</evidence>
<name>A0A2A2JBN2_9BILA</name>
<dbReference type="EMBL" id="LIAE01010543">
    <property type="protein sequence ID" value="PAV59041.1"/>
    <property type="molecule type" value="Genomic_DNA"/>
</dbReference>
<organism evidence="4 5">
    <name type="scientific">Diploscapter pachys</name>
    <dbReference type="NCBI Taxonomy" id="2018661"/>
    <lineage>
        <taxon>Eukaryota</taxon>
        <taxon>Metazoa</taxon>
        <taxon>Ecdysozoa</taxon>
        <taxon>Nematoda</taxon>
        <taxon>Chromadorea</taxon>
        <taxon>Rhabditida</taxon>
        <taxon>Rhabditina</taxon>
        <taxon>Rhabditomorpha</taxon>
        <taxon>Rhabditoidea</taxon>
        <taxon>Rhabditidae</taxon>
        <taxon>Diploscapter</taxon>
    </lineage>
</organism>
<proteinExistence type="inferred from homology"/>
<dbReference type="GO" id="GO:0005634">
    <property type="term" value="C:nucleus"/>
    <property type="evidence" value="ECO:0007669"/>
    <property type="project" value="UniProtKB-SubCell"/>
</dbReference>
<protein>
    <recommendedName>
        <fullName evidence="2">26S proteasome complex subunit dss-1</fullName>
    </recommendedName>
</protein>
<evidence type="ECO:0000256" key="3">
    <source>
        <dbReference type="SAM" id="MobiDB-lite"/>
    </source>
</evidence>
<dbReference type="CDD" id="cd13768">
    <property type="entry name" value="DSS1_Sem1"/>
    <property type="match status" value="1"/>
</dbReference>
<dbReference type="GO" id="GO:0008541">
    <property type="term" value="C:proteasome regulatory particle, lid subcomplex"/>
    <property type="evidence" value="ECO:0007669"/>
    <property type="project" value="UniProtKB-UniRule"/>
</dbReference>
<comment type="subcellular location">
    <subcellularLocation>
        <location evidence="2">Nucleus</location>
    </subcellularLocation>
</comment>
<sequence>MSQQKKDSPALGAAPAKDEKTKKTLDDEEFEEFRVQEWTEKKADAADEDNANVWEDNWEDETLDDEFAKQLKEELIKTGHISQATN</sequence>
<accession>A0A2A2JBN2</accession>
<dbReference type="Proteomes" id="UP000218231">
    <property type="component" value="Unassembled WGS sequence"/>
</dbReference>
<feature type="region of interest" description="Disordered" evidence="3">
    <location>
        <begin position="1"/>
        <end position="28"/>
    </location>
</feature>
<keyword evidence="2" id="KW-0647">Proteasome</keyword>
<keyword evidence="5" id="KW-1185">Reference proteome</keyword>
<gene>
    <name evidence="4" type="ORF">WR25_10752</name>
</gene>
<evidence type="ECO:0000256" key="1">
    <source>
        <dbReference type="ARBA" id="ARBA00034491"/>
    </source>
</evidence>
<evidence type="ECO:0000313" key="5">
    <source>
        <dbReference type="Proteomes" id="UP000218231"/>
    </source>
</evidence>
<dbReference type="STRING" id="2018661.A0A2A2JBN2"/>
<dbReference type="AlphaFoldDB" id="A0A2A2JBN2"/>
<dbReference type="GO" id="GO:0006406">
    <property type="term" value="P:mRNA export from nucleus"/>
    <property type="evidence" value="ECO:0007669"/>
    <property type="project" value="UniProtKB-UniRule"/>
</dbReference>
<reference evidence="4 5" key="1">
    <citation type="journal article" date="2017" name="Curr. Biol.">
        <title>Genome architecture and evolution of a unichromosomal asexual nematode.</title>
        <authorList>
            <person name="Fradin H."/>
            <person name="Zegar C."/>
            <person name="Gutwein M."/>
            <person name="Lucas J."/>
            <person name="Kovtun M."/>
            <person name="Corcoran D."/>
            <person name="Baugh L.R."/>
            <person name="Kiontke K."/>
            <person name="Gunsalus K."/>
            <person name="Fitch D.H."/>
            <person name="Piano F."/>
        </authorList>
    </citation>
    <scope>NUCLEOTIDE SEQUENCE [LARGE SCALE GENOMIC DNA]</scope>
    <source>
        <strain evidence="4">PF1309</strain>
    </source>
</reference>